<proteinExistence type="predicted"/>
<protein>
    <submittedName>
        <fullName evidence="1">652_t:CDS:1</fullName>
    </submittedName>
</protein>
<comment type="caution">
    <text evidence="1">The sequence shown here is derived from an EMBL/GenBank/DDBJ whole genome shotgun (WGS) entry which is preliminary data.</text>
</comment>
<evidence type="ECO:0000313" key="2">
    <source>
        <dbReference type="Proteomes" id="UP000789366"/>
    </source>
</evidence>
<dbReference type="Proteomes" id="UP000789366">
    <property type="component" value="Unassembled WGS sequence"/>
</dbReference>
<gene>
    <name evidence="1" type="ORF">SPELUC_LOCUS11833</name>
</gene>
<keyword evidence="2" id="KW-1185">Reference proteome</keyword>
<evidence type="ECO:0000313" key="1">
    <source>
        <dbReference type="EMBL" id="CAG8711297.1"/>
    </source>
</evidence>
<name>A0ACA9PKZ4_9GLOM</name>
<accession>A0ACA9PKZ4</accession>
<feature type="non-terminal residue" evidence="1">
    <location>
        <position position="53"/>
    </location>
</feature>
<dbReference type="EMBL" id="CAJVPW010026102">
    <property type="protein sequence ID" value="CAG8711297.1"/>
    <property type="molecule type" value="Genomic_DNA"/>
</dbReference>
<feature type="non-terminal residue" evidence="1">
    <location>
        <position position="1"/>
    </location>
</feature>
<reference evidence="1" key="1">
    <citation type="submission" date="2021-06" db="EMBL/GenBank/DDBJ databases">
        <authorList>
            <person name="Kallberg Y."/>
            <person name="Tangrot J."/>
            <person name="Rosling A."/>
        </authorList>
    </citation>
    <scope>NUCLEOTIDE SEQUENCE</scope>
    <source>
        <strain evidence="1">28 12/20/2015</strain>
    </source>
</reference>
<sequence length="53" mass="5356">MKKSSGSSVNKLSVGGSSVNKLLVGTSTSWFLLVVSGSSVSRSLGIGSLVRTL</sequence>
<organism evidence="1 2">
    <name type="scientific">Cetraspora pellucida</name>
    <dbReference type="NCBI Taxonomy" id="1433469"/>
    <lineage>
        <taxon>Eukaryota</taxon>
        <taxon>Fungi</taxon>
        <taxon>Fungi incertae sedis</taxon>
        <taxon>Mucoromycota</taxon>
        <taxon>Glomeromycotina</taxon>
        <taxon>Glomeromycetes</taxon>
        <taxon>Diversisporales</taxon>
        <taxon>Gigasporaceae</taxon>
        <taxon>Cetraspora</taxon>
    </lineage>
</organism>